<accession>A0A5C3F869</accession>
<keyword evidence="4 9" id="KW-0227">DNA damage</keyword>
<dbReference type="Gene3D" id="3.40.50.12650">
    <property type="match status" value="1"/>
</dbReference>
<evidence type="ECO:0000256" key="2">
    <source>
        <dbReference type="ARBA" id="ARBA00010304"/>
    </source>
</evidence>
<reference evidence="12 13" key="1">
    <citation type="submission" date="2018-03" db="EMBL/GenBank/DDBJ databases">
        <authorList>
            <person name="Guldener U."/>
        </authorList>
    </citation>
    <scope>NUCLEOTIDE SEQUENCE [LARGE SCALE GENOMIC DNA]</scope>
    <source>
        <strain evidence="12 13">DAOM196992</strain>
    </source>
</reference>
<dbReference type="PROSITE" id="PS51908">
    <property type="entry name" value="ZF_UBZ4"/>
    <property type="match status" value="1"/>
</dbReference>
<dbReference type="FunFam" id="3.40.50.12650:FF:000007">
    <property type="entry name" value="DNA cross-link repair 1A protein, variant"/>
    <property type="match status" value="1"/>
</dbReference>
<feature type="region of interest" description="Disordered" evidence="10">
    <location>
        <begin position="574"/>
        <end position="803"/>
    </location>
</feature>
<organism evidence="12 13">
    <name type="scientific">Pseudozyma flocculosa</name>
    <dbReference type="NCBI Taxonomy" id="84751"/>
    <lineage>
        <taxon>Eukaryota</taxon>
        <taxon>Fungi</taxon>
        <taxon>Dikarya</taxon>
        <taxon>Basidiomycota</taxon>
        <taxon>Ustilaginomycotina</taxon>
        <taxon>Ustilaginomycetes</taxon>
        <taxon>Ustilaginales</taxon>
        <taxon>Ustilaginaceae</taxon>
        <taxon>Pseudozyma</taxon>
    </lineage>
</organism>
<feature type="compositionally biased region" description="Polar residues" evidence="10">
    <location>
        <begin position="22"/>
        <end position="33"/>
    </location>
</feature>
<dbReference type="OrthoDB" id="262529at2759"/>
<evidence type="ECO:0000256" key="7">
    <source>
        <dbReference type="ARBA" id="ARBA00023204"/>
    </source>
</evidence>
<feature type="region of interest" description="Disordered" evidence="10">
    <location>
        <begin position="494"/>
        <end position="537"/>
    </location>
</feature>
<evidence type="ECO:0000256" key="3">
    <source>
        <dbReference type="ARBA" id="ARBA00022723"/>
    </source>
</evidence>
<comment type="subcellular location">
    <subcellularLocation>
        <location evidence="1">Nucleus</location>
    </subcellularLocation>
</comment>
<feature type="region of interest" description="Disordered" evidence="10">
    <location>
        <begin position="1126"/>
        <end position="1145"/>
    </location>
</feature>
<evidence type="ECO:0000313" key="13">
    <source>
        <dbReference type="Proteomes" id="UP000323386"/>
    </source>
</evidence>
<dbReference type="Gene3D" id="3.60.15.10">
    <property type="entry name" value="Ribonuclease Z/Hydroxyacylglutathione hydrolase-like"/>
    <property type="match status" value="1"/>
</dbReference>
<dbReference type="SUPFAM" id="SSF56281">
    <property type="entry name" value="Metallo-hydrolase/oxidoreductase"/>
    <property type="match status" value="1"/>
</dbReference>
<dbReference type="GO" id="GO:0035312">
    <property type="term" value="F:5'-3' DNA exonuclease activity"/>
    <property type="evidence" value="ECO:0007669"/>
    <property type="project" value="TreeGrafter"/>
</dbReference>
<gene>
    <name evidence="12" type="ORF">PSFLO_06044</name>
</gene>
<feature type="compositionally biased region" description="Basic and acidic residues" evidence="10">
    <location>
        <begin position="765"/>
        <end position="779"/>
    </location>
</feature>
<evidence type="ECO:0000256" key="6">
    <source>
        <dbReference type="ARBA" id="ARBA00022833"/>
    </source>
</evidence>
<feature type="compositionally biased region" description="Low complexity" evidence="10">
    <location>
        <begin position="576"/>
        <end position="591"/>
    </location>
</feature>
<feature type="compositionally biased region" description="Low complexity" evidence="10">
    <location>
        <begin position="728"/>
        <end position="748"/>
    </location>
</feature>
<dbReference type="CDD" id="cd16273">
    <property type="entry name" value="SNM1A-1C-like_MBL-fold"/>
    <property type="match status" value="1"/>
</dbReference>
<feature type="compositionally biased region" description="Polar residues" evidence="10">
    <location>
        <begin position="640"/>
        <end position="654"/>
    </location>
</feature>
<sequence length="1227" mass="131774">MPAAPTHQSASPNKRRRLGHSPSKQPNLLNFFTNPAPPAPAREDIDIDVAVQASLATTKNSHSSPPPPPPPSCPPTTARTAGDSLLDCPVCSRPIPFRTIEAHVNTCLDISSQKPSFPPSIDAASEVRSAEQAALVRNGAAHPPRPESCSPAPHSGSQTPAPTDPPSSTGTDPAIMFPISHLSDRLQAGTMVVEPLPPPPASAPTKSERDTAFSILMKPHSEAKQWATADAVEAANYRGRARNKPSARTAPFYKVLEGMPLSVDAFRFGRIDGCRGYFLSHFHSDHYGGLSSSWNHGPVYCSVTTANLCRTSLGVDDMWLRPLPMEVPTLIPDSGGVTVTCIDANHCPGSCLFLFEGPQTASLLSPRSHASPHIGTGKIFRYLHCGDFRASPVHTNHPQVKGKKLDIIYLDTTYCNPRYCFPAQDQVVEACAELVRRLMPVKDEDGAGGQQKNKAGDDHEEEEDWRVPPRLNASARVALAQSSAAAKAFKGWLGVDGRPQGQRSDSDSSAEAGPATTEAGKVTGQGALGDECDDEEPLLEDEDSVLAARGGHRGMGSFDDEEQELWHQAALRSTDASPAAPGHASGASEGHQSGEASPTASLVKQEDADQDSFGAASANATAGLASRDELGQDSLRSETAIPSESVDAQASEATAASRLPSPGQRQLSVAAPSTADPSPDQQAGDERSGAAIKLEGAADAGAQASTDQPVMIKQEGADGLDRAMLPPASTAMRGSARRASSTSALASTVKREHGSEAPVGPPRTAKQEDGSPGEVKKEDGAEEATNSRNWLAKQSHASKASVSMARQSGRLLVVVGTYTIGKEKVVKAVARQMKTKVFCVDSRKYRVYAQLEDPELHSLLTRDPNRASVHVTNLHAINADGLRDMVAALRARGCGFTHAIAFRPTGWTYKPPTGIDTVSPNLDRLIEWNQARNFGPHGFFPTRDSTPEYMIYGVPYSEHSSFVSVLSRCRLCTCRSVGRLSLLSVVETRALCPSLWARQRHRGIRSCRHLSGCSSAPATSSAGHRGLARQRRLARGFTSQLRALAFPCRPLHTPTISSPTHRREPRHRLSCRRRLALTPLVDTIAPTASFAPLALPRTTRARSDALSLAPRLPWHADGAALLHRDRHRVRSTSSGPRRASPFSTRSKTCIADRTFSPSSSRPPHGQFELTSFALSTRYDRIIATVNVGSHASRAKMSKWFDRWAAEKRKRAKAGIVDGPEPRAETYW</sequence>
<keyword evidence="8" id="KW-0539">Nucleus</keyword>
<evidence type="ECO:0000313" key="12">
    <source>
        <dbReference type="EMBL" id="SPO40562.1"/>
    </source>
</evidence>
<dbReference type="PANTHER" id="PTHR23240:SF6">
    <property type="entry name" value="DNA CROSS-LINK REPAIR 1A PROTEIN"/>
    <property type="match status" value="1"/>
</dbReference>
<dbReference type="InterPro" id="IPR006642">
    <property type="entry name" value="Rad18_UBZ4"/>
</dbReference>
<comment type="similarity">
    <text evidence="2">Belongs to the DNA repair metallo-beta-lactamase (DRMBL) family.</text>
</comment>
<name>A0A5C3F869_9BASI</name>
<dbReference type="Proteomes" id="UP000323386">
    <property type="component" value="Unassembled WGS sequence"/>
</dbReference>
<dbReference type="PANTHER" id="PTHR23240">
    <property type="entry name" value="DNA CROSS-LINK REPAIR PROTEIN PSO2/SNM1-RELATED"/>
    <property type="match status" value="1"/>
</dbReference>
<dbReference type="GO" id="GO:0008270">
    <property type="term" value="F:zinc ion binding"/>
    <property type="evidence" value="ECO:0007669"/>
    <property type="project" value="UniProtKB-KW"/>
</dbReference>
<evidence type="ECO:0000256" key="9">
    <source>
        <dbReference type="PROSITE-ProRule" id="PRU01256"/>
    </source>
</evidence>
<feature type="region of interest" description="Disordered" evidence="10">
    <location>
        <begin position="115"/>
        <end position="174"/>
    </location>
</feature>
<feature type="compositionally biased region" description="Polar residues" evidence="10">
    <location>
        <begin position="1"/>
        <end position="12"/>
    </location>
</feature>
<feature type="region of interest" description="Disordered" evidence="10">
    <location>
        <begin position="442"/>
        <end position="465"/>
    </location>
</feature>
<evidence type="ECO:0000256" key="4">
    <source>
        <dbReference type="ARBA" id="ARBA00022763"/>
    </source>
</evidence>
<keyword evidence="3" id="KW-0479">Metal-binding</keyword>
<proteinExistence type="inferred from homology"/>
<feature type="region of interest" description="Disordered" evidence="10">
    <location>
        <begin position="1"/>
        <end position="80"/>
    </location>
</feature>
<dbReference type="InterPro" id="IPR011084">
    <property type="entry name" value="DRMBL"/>
</dbReference>
<keyword evidence="6" id="KW-0862">Zinc</keyword>
<evidence type="ECO:0000256" key="1">
    <source>
        <dbReference type="ARBA" id="ARBA00004123"/>
    </source>
</evidence>
<dbReference type="InterPro" id="IPR036866">
    <property type="entry name" value="RibonucZ/Hydroxyglut_hydro"/>
</dbReference>
<dbReference type="GO" id="GO:0036297">
    <property type="term" value="P:interstrand cross-link repair"/>
    <property type="evidence" value="ECO:0007669"/>
    <property type="project" value="TreeGrafter"/>
</dbReference>
<dbReference type="EMBL" id="OOIP01000020">
    <property type="protein sequence ID" value="SPO40562.1"/>
    <property type="molecule type" value="Genomic_DNA"/>
</dbReference>
<evidence type="ECO:0000256" key="8">
    <source>
        <dbReference type="ARBA" id="ARBA00023242"/>
    </source>
</evidence>
<keyword evidence="13" id="KW-1185">Reference proteome</keyword>
<feature type="compositionally biased region" description="Pro residues" evidence="10">
    <location>
        <begin position="64"/>
        <end position="74"/>
    </location>
</feature>
<keyword evidence="7 9" id="KW-0234">DNA repair</keyword>
<dbReference type="AlphaFoldDB" id="A0A5C3F869"/>
<dbReference type="GO" id="GO:0005634">
    <property type="term" value="C:nucleus"/>
    <property type="evidence" value="ECO:0007669"/>
    <property type="project" value="UniProtKB-SubCell"/>
</dbReference>
<keyword evidence="5 9" id="KW-0863">Zinc-finger</keyword>
<dbReference type="GO" id="GO:0006303">
    <property type="term" value="P:double-strand break repair via nonhomologous end joining"/>
    <property type="evidence" value="ECO:0007669"/>
    <property type="project" value="TreeGrafter"/>
</dbReference>
<evidence type="ECO:0000256" key="10">
    <source>
        <dbReference type="SAM" id="MobiDB-lite"/>
    </source>
</evidence>
<protein>
    <recommendedName>
        <fullName evidence="11">UBZ4-type domain-containing protein</fullName>
    </recommendedName>
</protein>
<evidence type="ECO:0000259" key="11">
    <source>
        <dbReference type="PROSITE" id="PS51908"/>
    </source>
</evidence>
<dbReference type="GO" id="GO:0003684">
    <property type="term" value="F:damaged DNA binding"/>
    <property type="evidence" value="ECO:0007669"/>
    <property type="project" value="TreeGrafter"/>
</dbReference>
<dbReference type="Pfam" id="PF07522">
    <property type="entry name" value="DRMBL"/>
    <property type="match status" value="1"/>
</dbReference>
<evidence type="ECO:0000256" key="5">
    <source>
        <dbReference type="ARBA" id="ARBA00022771"/>
    </source>
</evidence>
<feature type="compositionally biased region" description="Low complexity" evidence="10">
    <location>
        <begin position="614"/>
        <end position="625"/>
    </location>
</feature>
<feature type="compositionally biased region" description="Polar residues" evidence="10">
    <location>
        <begin position="1131"/>
        <end position="1145"/>
    </location>
</feature>
<feature type="domain" description="UBZ4-type" evidence="11">
    <location>
        <begin position="85"/>
        <end position="112"/>
    </location>
</feature>